<dbReference type="Gene3D" id="1.10.287.4070">
    <property type="match status" value="1"/>
</dbReference>
<feature type="domain" description="Nop" evidence="4">
    <location>
        <begin position="120"/>
        <end position="189"/>
    </location>
</feature>
<dbReference type="GO" id="GO:0032040">
    <property type="term" value="C:small-subunit processome"/>
    <property type="evidence" value="ECO:0007669"/>
    <property type="project" value="InterPro"/>
</dbReference>
<dbReference type="GO" id="GO:0031428">
    <property type="term" value="C:box C/D methylation guide snoRNP complex"/>
    <property type="evidence" value="ECO:0007669"/>
    <property type="project" value="InterPro"/>
</dbReference>
<name>A0A8D8AK13_CULPI</name>
<proteinExistence type="predicted"/>
<dbReference type="Gene3D" id="1.10.246.90">
    <property type="entry name" value="Nop domain"/>
    <property type="match status" value="1"/>
</dbReference>
<dbReference type="AlphaFoldDB" id="A0A8D8AK13"/>
<dbReference type="GO" id="GO:0030515">
    <property type="term" value="F:snoRNA binding"/>
    <property type="evidence" value="ECO:0007669"/>
    <property type="project" value="InterPro"/>
</dbReference>
<reference evidence="5" key="1">
    <citation type="submission" date="2021-05" db="EMBL/GenBank/DDBJ databases">
        <authorList>
            <person name="Alioto T."/>
            <person name="Alioto T."/>
            <person name="Gomez Garrido J."/>
        </authorList>
    </citation>
    <scope>NUCLEOTIDE SEQUENCE</scope>
</reference>
<dbReference type="InterPro" id="IPR045056">
    <property type="entry name" value="Nop56/Nop58"/>
</dbReference>
<evidence type="ECO:0000256" key="3">
    <source>
        <dbReference type="ARBA" id="ARBA00023242"/>
    </source>
</evidence>
<organism evidence="5">
    <name type="scientific">Culex pipiens</name>
    <name type="common">House mosquito</name>
    <dbReference type="NCBI Taxonomy" id="7175"/>
    <lineage>
        <taxon>Eukaryota</taxon>
        <taxon>Metazoa</taxon>
        <taxon>Ecdysozoa</taxon>
        <taxon>Arthropoda</taxon>
        <taxon>Hexapoda</taxon>
        <taxon>Insecta</taxon>
        <taxon>Pterygota</taxon>
        <taxon>Neoptera</taxon>
        <taxon>Endopterygota</taxon>
        <taxon>Diptera</taxon>
        <taxon>Nematocera</taxon>
        <taxon>Culicoidea</taxon>
        <taxon>Culicidae</taxon>
        <taxon>Culicinae</taxon>
        <taxon>Culicini</taxon>
        <taxon>Culex</taxon>
        <taxon>Culex</taxon>
    </lineage>
</organism>
<dbReference type="EMBL" id="HBUE01035840">
    <property type="protein sequence ID" value="CAG6458693.1"/>
    <property type="molecule type" value="Transcribed_RNA"/>
</dbReference>
<evidence type="ECO:0000313" key="5">
    <source>
        <dbReference type="EMBL" id="CAG6458693.1"/>
    </source>
</evidence>
<dbReference type="InterPro" id="IPR002687">
    <property type="entry name" value="Nop_dom"/>
</dbReference>
<comment type="subcellular location">
    <subcellularLocation>
        <location evidence="1">Nucleus</location>
        <location evidence="1">Nucleolus</location>
    </subcellularLocation>
</comment>
<dbReference type="PANTHER" id="PTHR10894:SF1">
    <property type="entry name" value="NUCLEOLAR PROTEIN 58"/>
    <property type="match status" value="1"/>
</dbReference>
<keyword evidence="2" id="KW-0690">Ribosome biogenesis</keyword>
<dbReference type="PROSITE" id="PS51358">
    <property type="entry name" value="NOP"/>
    <property type="match status" value="1"/>
</dbReference>
<keyword evidence="3" id="KW-0539">Nucleus</keyword>
<dbReference type="GO" id="GO:0042254">
    <property type="term" value="P:ribosome biogenesis"/>
    <property type="evidence" value="ECO:0007669"/>
    <property type="project" value="UniProtKB-KW"/>
</dbReference>
<dbReference type="PANTHER" id="PTHR10894">
    <property type="entry name" value="NUCLEOLAR PROTEIN 5 NUCLEOLAR PROTEIN NOP5 NOP58"/>
    <property type="match status" value="1"/>
</dbReference>
<sequence length="189" mass="21474">MRWPGDHERTARYTALIGFWDSFRYGWHFPELGKILTDNIAFIKTIKLVGTRDNMATTDLSDILPEELEEKVKEAAEISMGTEISEEDITNIQNLCDEILSINEYRTHLYDYLKTRMMAMAPNLTVLVGETIGARLIAHAGSLVNLAKHPASTVQILGKYSKLNSLNPLAHFNDDTKDMVSRLIIYDQQ</sequence>
<dbReference type="Pfam" id="PF01798">
    <property type="entry name" value="Nop"/>
    <property type="match status" value="1"/>
</dbReference>
<evidence type="ECO:0000256" key="2">
    <source>
        <dbReference type="ARBA" id="ARBA00022517"/>
    </source>
</evidence>
<evidence type="ECO:0000259" key="4">
    <source>
        <dbReference type="PROSITE" id="PS51358"/>
    </source>
</evidence>
<protein>
    <submittedName>
        <fullName evidence="5">Nucleolar protein 58</fullName>
    </submittedName>
</protein>
<accession>A0A8D8AK13</accession>
<dbReference type="InterPro" id="IPR042239">
    <property type="entry name" value="Nop_C"/>
</dbReference>
<dbReference type="InterPro" id="IPR036070">
    <property type="entry name" value="Nop_dom_sf"/>
</dbReference>
<dbReference type="SUPFAM" id="SSF89124">
    <property type="entry name" value="Nop domain"/>
    <property type="match status" value="1"/>
</dbReference>
<evidence type="ECO:0000256" key="1">
    <source>
        <dbReference type="ARBA" id="ARBA00004604"/>
    </source>
</evidence>